<evidence type="ECO:0000313" key="4">
    <source>
        <dbReference type="Proteomes" id="UP000239560"/>
    </source>
</evidence>
<dbReference type="PROSITE" id="PS00463">
    <property type="entry name" value="ZN2_CY6_FUNGAL_1"/>
    <property type="match status" value="1"/>
</dbReference>
<dbReference type="Gene3D" id="4.10.240.10">
    <property type="entry name" value="Zn(2)-C6 fungal-type DNA-binding domain"/>
    <property type="match status" value="1"/>
</dbReference>
<feature type="domain" description="Zn(2)-C6 fungal-type" evidence="2">
    <location>
        <begin position="30"/>
        <end position="60"/>
    </location>
</feature>
<dbReference type="EMBL" id="LCTV02000003">
    <property type="protein sequence ID" value="PRQ75740.1"/>
    <property type="molecule type" value="Genomic_DNA"/>
</dbReference>
<name>A0A2T0ACL3_RHOTO</name>
<dbReference type="AlphaFoldDB" id="A0A2T0ACL3"/>
<organism evidence="3 4">
    <name type="scientific">Rhodotorula toruloides</name>
    <name type="common">Yeast</name>
    <name type="synonym">Rhodosporidium toruloides</name>
    <dbReference type="NCBI Taxonomy" id="5286"/>
    <lineage>
        <taxon>Eukaryota</taxon>
        <taxon>Fungi</taxon>
        <taxon>Dikarya</taxon>
        <taxon>Basidiomycota</taxon>
        <taxon>Pucciniomycotina</taxon>
        <taxon>Microbotryomycetes</taxon>
        <taxon>Sporidiobolales</taxon>
        <taxon>Sporidiobolaceae</taxon>
        <taxon>Rhodotorula</taxon>
    </lineage>
</organism>
<dbReference type="OrthoDB" id="3046261at2759"/>
<dbReference type="CDD" id="cd00067">
    <property type="entry name" value="GAL4"/>
    <property type="match status" value="1"/>
</dbReference>
<comment type="caution">
    <text evidence="3">The sequence shown here is derived from an EMBL/GenBank/DDBJ whole genome shotgun (WGS) entry which is preliminary data.</text>
</comment>
<dbReference type="InterPro" id="IPR036864">
    <property type="entry name" value="Zn2-C6_fun-type_DNA-bd_sf"/>
</dbReference>
<dbReference type="GO" id="GO:0000981">
    <property type="term" value="F:DNA-binding transcription factor activity, RNA polymerase II-specific"/>
    <property type="evidence" value="ECO:0007669"/>
    <property type="project" value="InterPro"/>
</dbReference>
<protein>
    <recommendedName>
        <fullName evidence="2">Zn(2)-C6 fungal-type domain-containing protein</fullName>
    </recommendedName>
</protein>
<dbReference type="GO" id="GO:0008270">
    <property type="term" value="F:zinc ion binding"/>
    <property type="evidence" value="ECO:0007669"/>
    <property type="project" value="InterPro"/>
</dbReference>
<gene>
    <name evidence="3" type="ORF">AAT19DRAFT_12762</name>
</gene>
<dbReference type="SUPFAM" id="SSF57701">
    <property type="entry name" value="Zn2/Cys6 DNA-binding domain"/>
    <property type="match status" value="1"/>
</dbReference>
<evidence type="ECO:0000259" key="2">
    <source>
        <dbReference type="PROSITE" id="PS50048"/>
    </source>
</evidence>
<feature type="region of interest" description="Disordered" evidence="1">
    <location>
        <begin position="1"/>
        <end position="30"/>
    </location>
</feature>
<accession>A0A2T0ACL3</accession>
<evidence type="ECO:0000313" key="3">
    <source>
        <dbReference type="EMBL" id="PRQ75740.1"/>
    </source>
</evidence>
<dbReference type="PROSITE" id="PS50048">
    <property type="entry name" value="ZN2_CY6_FUNGAL_2"/>
    <property type="match status" value="1"/>
</dbReference>
<evidence type="ECO:0000256" key="1">
    <source>
        <dbReference type="SAM" id="MobiDB-lite"/>
    </source>
</evidence>
<sequence>MPADRASLEPGASPSPPASSTASKPKKPPACDRCKAKRVLCHPNPAGCPRCVEKGVECTTTPTVRRAPRKRVRTAVAEPALVANPAFSPAPLLRVPSTSGSSAAMTLQASTEAISSQPYIPPSESAQDWRNRLPFSLTSKLALSLADNAGPRLAHPCVRACDVYSALREANGDVDLLPPQLAVLGLCAMAMGSLLSIDSAILADHPGDVQTLANVESLGPDLRSFGQSRSDAFHVLKSEAARRARVLRVDVEPSFANAASCWLLDYLEAVEDTYRNAPRPWIAAYLSHIRRLRWTHPLDSASWSDNTIWTFNLGTDNLANLGDDCLSNRDIALLVKLVAKDPVALEASLRAGLDQPLNTGLWPDVATPVKLGLDVSARVHEQITGLHARHASLDEAALLRAFTDIEQLSTIASLFLALTDRLLDDDRTSESSMMRRVPFSRRQALRHIRFFVAVQWTSPALALYRELQRRVGLFVDLGGASTTSQRFEQQRLHLHLSQSREYAFSALDSILAALDRTPHITFWTHLQPRLIHQWAEFVVEEVEAGRAGCLGERLGGICQTLAGALLKVGFCFTNPSSDALIARLENIAAAEQLAATSFAHADPLSLFAFLSNEGSPQEGVGNGSGLSTVEAARTTIDPNAMLGAGVWQPDSWWPSIAVEAMET</sequence>
<reference evidence="3 4" key="1">
    <citation type="journal article" date="2018" name="Elife">
        <title>Functional genomics of lipid metabolism in the oleaginous yeast Rhodosporidium toruloides.</title>
        <authorList>
            <person name="Coradetti S.T."/>
            <person name="Pinel D."/>
            <person name="Geiselman G."/>
            <person name="Ito M."/>
            <person name="Mondo S."/>
            <person name="Reilly M.C."/>
            <person name="Cheng Y.F."/>
            <person name="Bauer S."/>
            <person name="Grigoriev I."/>
            <person name="Gladden J.M."/>
            <person name="Simmons B.A."/>
            <person name="Brem R."/>
            <person name="Arkin A.P."/>
            <person name="Skerker J.M."/>
        </authorList>
    </citation>
    <scope>NUCLEOTIDE SEQUENCE [LARGE SCALE GENOMIC DNA]</scope>
    <source>
        <strain evidence="3 4">NBRC 0880</strain>
    </source>
</reference>
<dbReference type="InterPro" id="IPR001138">
    <property type="entry name" value="Zn2Cys6_DnaBD"/>
</dbReference>
<dbReference type="Proteomes" id="UP000239560">
    <property type="component" value="Unassembled WGS sequence"/>
</dbReference>
<proteinExistence type="predicted"/>